<dbReference type="RefSeq" id="WP_009335555.1">
    <property type="nucleotide sequence ID" value="NZ_MBRJ01000041.1"/>
</dbReference>
<protein>
    <recommendedName>
        <fullName evidence="4">Flp pilus assembly protein TadB</fullName>
    </recommendedName>
</protein>
<keyword evidence="3" id="KW-1185">Reference proteome</keyword>
<organism evidence="2 3">
    <name type="scientific">Cytobacillus oceanisediminis</name>
    <dbReference type="NCBI Taxonomy" id="665099"/>
    <lineage>
        <taxon>Bacteria</taxon>
        <taxon>Bacillati</taxon>
        <taxon>Bacillota</taxon>
        <taxon>Bacilli</taxon>
        <taxon>Bacillales</taxon>
        <taxon>Bacillaceae</taxon>
        <taxon>Cytobacillus</taxon>
    </lineage>
</organism>
<dbReference type="EMBL" id="MBRJ01000041">
    <property type="protein sequence ID" value="OHX44588.1"/>
    <property type="molecule type" value="Genomic_DNA"/>
</dbReference>
<evidence type="ECO:0000313" key="2">
    <source>
        <dbReference type="EMBL" id="OHX44588.1"/>
    </source>
</evidence>
<evidence type="ECO:0008006" key="4">
    <source>
        <dbReference type="Google" id="ProtNLM"/>
    </source>
</evidence>
<keyword evidence="1" id="KW-0472">Membrane</keyword>
<feature type="transmembrane region" description="Helical" evidence="1">
    <location>
        <begin position="79"/>
        <end position="96"/>
    </location>
</feature>
<name>A0ABX3CMX7_9BACI</name>
<gene>
    <name evidence="2" type="ORF">BBV17_25530</name>
</gene>
<feature type="transmembrane region" description="Helical" evidence="1">
    <location>
        <begin position="260"/>
        <end position="285"/>
    </location>
</feature>
<proteinExistence type="predicted"/>
<comment type="caution">
    <text evidence="2">The sequence shown here is derived from an EMBL/GenBank/DDBJ whole genome shotgun (WGS) entry which is preliminary data.</text>
</comment>
<dbReference type="Proteomes" id="UP000180194">
    <property type="component" value="Unassembled WGS sequence"/>
</dbReference>
<keyword evidence="1" id="KW-0812">Transmembrane</keyword>
<keyword evidence="1" id="KW-1133">Transmembrane helix</keyword>
<evidence type="ECO:0000313" key="3">
    <source>
        <dbReference type="Proteomes" id="UP000180194"/>
    </source>
</evidence>
<reference evidence="2 3" key="1">
    <citation type="submission" date="2016-07" db="EMBL/GenBank/DDBJ databases">
        <title>Bacillus oceanisediminis whole genome.</title>
        <authorList>
            <person name="Pal Y."/>
            <person name="Verma A."/>
            <person name="Mual P."/>
            <person name="Srinivasan K."/>
        </authorList>
    </citation>
    <scope>NUCLEOTIDE SEQUENCE [LARGE SCALE GENOMIC DNA]</scope>
    <source>
        <strain evidence="2 3">Bhandara28</strain>
    </source>
</reference>
<feature type="transmembrane region" description="Helical" evidence="1">
    <location>
        <begin position="6"/>
        <end position="27"/>
    </location>
</feature>
<evidence type="ECO:0000256" key="1">
    <source>
        <dbReference type="SAM" id="Phobius"/>
    </source>
</evidence>
<sequence length="297" mass="36318">MQWLMKNYNFLYLVIMAILLFLSWYYLHRSQYDERRKRRFSKNRLRRSAEQYKEWFHNEEYEIFLRKNNLPRWITSSRLNMVRLFTLIILILVLSLELLTDVNYLTLTELITLGLMPLILTPKRPYPFYYIVQQIKRKNHNDVSNEIYQLYNDIKSSFQIKENRTQNSYYTIKYVLPYFHKIRPTLEKMMPALQNKELDKAWDYFANDLDTEEAKILSIVMREVESVPPEQALVLLEQKRKEFSNHLYNRYTDYLKRRKFIIFALVSAGAMTVFFNEITVFFMWYKDVMANVNQNMN</sequence>
<accession>A0ABX3CMX7</accession>